<feature type="binding site" evidence="7">
    <location>
        <position position="919"/>
    </location>
    <ligand>
        <name>Zn(2+)</name>
        <dbReference type="ChEBI" id="CHEBI:29105"/>
        <label>2</label>
    </ligand>
</feature>
<evidence type="ECO:0000256" key="8">
    <source>
        <dbReference type="RuleBase" id="RU004279"/>
    </source>
</evidence>
<evidence type="ECO:0000256" key="5">
    <source>
        <dbReference type="ARBA" id="ARBA00023163"/>
    </source>
</evidence>
<feature type="binding site" evidence="7">
    <location>
        <position position="464"/>
    </location>
    <ligand>
        <name>Mg(2+)</name>
        <dbReference type="ChEBI" id="CHEBI:18420"/>
    </ligand>
</feature>
<dbReference type="Gene3D" id="2.40.40.20">
    <property type="match status" value="1"/>
</dbReference>
<evidence type="ECO:0000256" key="2">
    <source>
        <dbReference type="ARBA" id="ARBA00022679"/>
    </source>
</evidence>
<proteinExistence type="inferred from homology"/>
<dbReference type="RefSeq" id="WP_101344022.1">
    <property type="nucleotide sequence ID" value="NZ_PJAI02000032.1"/>
</dbReference>
<dbReference type="InterPro" id="IPR042102">
    <property type="entry name" value="RNA_pol_Rpb1_3_sf"/>
</dbReference>
<dbReference type="Gene3D" id="1.10.150.390">
    <property type="match status" value="1"/>
</dbReference>
<dbReference type="InterPro" id="IPR038120">
    <property type="entry name" value="Rpb1_funnel_sf"/>
</dbReference>
<comment type="subunit">
    <text evidence="7">The RNAP catalytic core consists of 2 alpha, 1 beta, 1 beta' and 1 omega subunit. When a sigma factor is associated with the core the holoenzyme is formed, which can initiate transcription.</text>
</comment>
<dbReference type="InterPro" id="IPR007066">
    <property type="entry name" value="RNA_pol_Rpb1_3"/>
</dbReference>
<dbReference type="HAMAP" id="MF_01322">
    <property type="entry name" value="RNApol_bact_RpoC"/>
    <property type="match status" value="1"/>
</dbReference>
<gene>
    <name evidence="7 10" type="primary">rpoC</name>
    <name evidence="10" type="ORF">CWS31_016455</name>
</gene>
<keyword evidence="7" id="KW-0460">Magnesium</keyword>
<dbReference type="SMART" id="SM00663">
    <property type="entry name" value="RPOLA_N"/>
    <property type="match status" value="1"/>
</dbReference>
<evidence type="ECO:0000313" key="10">
    <source>
        <dbReference type="EMBL" id="TYK64282.1"/>
    </source>
</evidence>
<feature type="binding site" evidence="7">
    <location>
        <position position="72"/>
    </location>
    <ligand>
        <name>Zn(2+)</name>
        <dbReference type="ChEBI" id="CHEBI:29105"/>
        <label>1</label>
    </ligand>
</feature>
<sequence>MKDLLKFLKQQNQTEDFDGIRIGLASPDLVRSWSFGEVKKPETINYRTFKPERDGLFCARIFGPVKDYECLCGKYKRLKHRGVICEKCGVEVTLTKVRRDRMGHIELASPVAHIWFLKSLPSRIGLLLDMTLRDIERVLYFESYVVTEPGMTTLEKSQILTEEEYLDALEEHGDEFDALMGAEAVLALLQQIDLDGEVAQMREELPEIGSETKRKKITKRLKLMEAFAASGNKPEWMIMNVLPILPPDLRPLVPLDGGRFATSDLNDLYRRVINRNNRLKRLLDLVAPDIIVRNEKRMLQESVDALLDNGRRGRAITGSNKRPLKSLADMIKGKQGRFRQNLLGKRVDYSGRSVITVGPTLKLHQCGLPKKMALELFKPFIYGKLEARGLATTIKAAKKLVEREGAEVWDVLDEVIREHPVMLNRAPTLHRLGIQAFEPVLIEGKAIHLHPLVCAAYNADFDGDQMAVHVPLTIEAQMEARTLMMSTNNVLAPANGEPIIVPSQDVVLGLYYLTRFRINGLGEGMVFTDEKEVEKAYRTGVAELHARIKVRITEHVKNADGEWEAVTTLRDTTVGRAIMWQVCPKGLPFDLIDQPLGKKPISKLINHAYRNLGLKQTVMFADQIMYTGFHYAMIAGCSVGIDDMVIPAAKYTIIDDSEAEVAEIQAQFDQGLVTAGEKYNKVIDIWSSANEKVSKAMMDNLSKESIETAVRPLVADDAPVVKWKDQILSTNGELEEQDSFNSIFMMADSGARGSAAQIRQLAGMRGLMAKPDGSIIETPITANFREGLNVLQYFISTHGARKGLADTALKTANSGYLTRRLVDVAQDLVVTNHDCGTTDGLLMTPLIEGGDVVEPLRERVLGRVVCDDVMIPGTEEVLLPRNTLIDEALCDVIEANSVDQIKVRSIITCKTDFGICANCYGRDLARGHMINQGEAIGVVAAQSIGEPGTQLTMRTFHIGGAASRATAENSVQVKNTGHLKLQNAKFVTNSDNNLVITSRSSELTIIDEMGREKERYKVPYGSVLTKNDGEAVTSGDIIANWDPHTHPIITEVAGKVQFVDLSDGVTMVRQTDELTGLSSIVITDAAQRGATGKEMRPALKLVDAKGKEVMIAGTEIPALYYLPGNAIVNLEDGADVGVGDALARIPQASSKTRDITGGLPRVADLFEARKPKLPAILAEKTGVVSFGKETKGKVRLLITQPNGDVYEEMIPKTRLLNIYEGEPVIKGEVIADGPESPHDILRLRGVAPVANYIVNEVQEVYRLQGVKINDKHIEVIVRQMIRKCEILDAGDSEFLKGEQVEVARVNIANRELEAEGKQPAEYEMQMMGITKASLATESFISAASFQETTRVLTEAAVAGKKDGLRGLKENVIVGRLIPAGTGYSYHQERARMKAAELEPEVEMTVSADEAEKALADALNADLLSGDDA</sequence>
<feature type="binding site" evidence="7">
    <location>
        <position position="462"/>
    </location>
    <ligand>
        <name>Mg(2+)</name>
        <dbReference type="ChEBI" id="CHEBI:18420"/>
    </ligand>
</feature>
<dbReference type="InterPro" id="IPR007080">
    <property type="entry name" value="RNA_pol_Rpb1_1"/>
</dbReference>
<feature type="binding site" evidence="7">
    <location>
        <position position="85"/>
    </location>
    <ligand>
        <name>Zn(2+)</name>
        <dbReference type="ChEBI" id="CHEBI:29105"/>
        <label>1</label>
    </ligand>
</feature>
<evidence type="ECO:0000256" key="1">
    <source>
        <dbReference type="ARBA" id="ARBA00022478"/>
    </source>
</evidence>
<dbReference type="Pfam" id="PF00623">
    <property type="entry name" value="RNA_pol_Rpb1_2"/>
    <property type="match status" value="1"/>
</dbReference>
<dbReference type="Pfam" id="PF05000">
    <property type="entry name" value="RNA_pol_Rpb1_4"/>
    <property type="match status" value="1"/>
</dbReference>
<dbReference type="Gene3D" id="1.10.40.90">
    <property type="match status" value="1"/>
</dbReference>
<dbReference type="Gene3D" id="1.10.274.100">
    <property type="entry name" value="RNA polymerase Rpb1, domain 3"/>
    <property type="match status" value="1"/>
</dbReference>
<comment type="caution">
    <text evidence="10">The sequence shown here is derived from an EMBL/GenBank/DDBJ whole genome shotgun (WGS) entry which is preliminary data.</text>
</comment>
<dbReference type="SUPFAM" id="SSF64484">
    <property type="entry name" value="beta and beta-prime subunits of DNA dependent RNA-polymerase"/>
    <property type="match status" value="1"/>
</dbReference>
<dbReference type="PANTHER" id="PTHR19376:SF54">
    <property type="entry name" value="DNA-DIRECTED RNA POLYMERASE SUBUNIT BETA"/>
    <property type="match status" value="1"/>
</dbReference>
<feature type="binding site" evidence="7">
    <location>
        <position position="909"/>
    </location>
    <ligand>
        <name>Zn(2+)</name>
        <dbReference type="ChEBI" id="CHEBI:29105"/>
        <label>2</label>
    </ligand>
</feature>
<dbReference type="Gene3D" id="1.10.1790.20">
    <property type="match status" value="1"/>
</dbReference>
<dbReference type="NCBIfam" id="TIGR02386">
    <property type="entry name" value="rpoC_TIGR"/>
    <property type="match status" value="1"/>
</dbReference>
<reference evidence="10 11" key="1">
    <citation type="submission" date="2019-08" db="EMBL/GenBank/DDBJ databases">
        <title>Microbe sample from Colwellia echini.</title>
        <authorList>
            <person name="Christiansen L."/>
            <person name="Pathiraja D."/>
            <person name="Schultz-Johansen M."/>
            <person name="Choi I.-G."/>
            <person name="Stougaard P."/>
        </authorList>
    </citation>
    <scope>NUCLEOTIDE SEQUENCE [LARGE SCALE GENOMIC DNA]</scope>
    <source>
        <strain evidence="10 11">A3</strain>
    </source>
</reference>
<comment type="cofactor">
    <cofactor evidence="7">
        <name>Zn(2+)</name>
        <dbReference type="ChEBI" id="CHEBI:29105"/>
    </cofactor>
    <text evidence="7">Binds 2 Zn(2+) ions per subunit.</text>
</comment>
<dbReference type="InterPro" id="IPR012754">
    <property type="entry name" value="DNA-dir_RpoC_beta_prime_bact"/>
</dbReference>
<dbReference type="InterPro" id="IPR045867">
    <property type="entry name" value="DNA-dir_RpoC_beta_prime"/>
</dbReference>
<comment type="cofactor">
    <cofactor evidence="7">
        <name>Mg(2+)</name>
        <dbReference type="ChEBI" id="CHEBI:18420"/>
    </cofactor>
    <text evidence="7">Binds 1 Mg(2+) ion per subunit.</text>
</comment>
<feature type="binding site" evidence="7">
    <location>
        <position position="460"/>
    </location>
    <ligand>
        <name>Mg(2+)</name>
        <dbReference type="ChEBI" id="CHEBI:18420"/>
    </ligand>
</feature>
<keyword evidence="11" id="KW-1185">Reference proteome</keyword>
<keyword evidence="1 7" id="KW-0240">DNA-directed RNA polymerase</keyword>
<dbReference type="GO" id="GO:0000428">
    <property type="term" value="C:DNA-directed RNA polymerase complex"/>
    <property type="evidence" value="ECO:0007669"/>
    <property type="project" value="UniProtKB-KW"/>
</dbReference>
<dbReference type="EC" id="2.7.7.6" evidence="7"/>
<evidence type="ECO:0000256" key="3">
    <source>
        <dbReference type="ARBA" id="ARBA00022695"/>
    </source>
</evidence>
<comment type="catalytic activity">
    <reaction evidence="6 7 8">
        <text>RNA(n) + a ribonucleoside 5'-triphosphate = RNA(n+1) + diphosphate</text>
        <dbReference type="Rhea" id="RHEA:21248"/>
        <dbReference type="Rhea" id="RHEA-COMP:14527"/>
        <dbReference type="Rhea" id="RHEA-COMP:17342"/>
        <dbReference type="ChEBI" id="CHEBI:33019"/>
        <dbReference type="ChEBI" id="CHEBI:61557"/>
        <dbReference type="ChEBI" id="CHEBI:140395"/>
        <dbReference type="EC" id="2.7.7.6"/>
    </reaction>
</comment>
<dbReference type="CDD" id="cd01609">
    <property type="entry name" value="RNAP_beta'_N"/>
    <property type="match status" value="1"/>
</dbReference>
<dbReference type="CDD" id="cd02655">
    <property type="entry name" value="RNAP_beta'_C"/>
    <property type="match status" value="1"/>
</dbReference>
<dbReference type="InterPro" id="IPR007081">
    <property type="entry name" value="RNA_pol_Rpb1_5"/>
</dbReference>
<comment type="function">
    <text evidence="7 8">DNA-dependent RNA polymerase catalyzes the transcription of DNA into RNA using the four ribonucleoside triphosphates as substrates.</text>
</comment>
<feature type="binding site" evidence="7">
    <location>
        <position position="70"/>
    </location>
    <ligand>
        <name>Zn(2+)</name>
        <dbReference type="ChEBI" id="CHEBI:29105"/>
        <label>1</label>
    </ligand>
</feature>
<dbReference type="EMBL" id="PJAI02000032">
    <property type="protein sequence ID" value="TYK64282.1"/>
    <property type="molecule type" value="Genomic_DNA"/>
</dbReference>
<keyword evidence="7" id="KW-0862">Zinc</keyword>
<name>A0ABY3MT35_9GAMM</name>
<dbReference type="InterPro" id="IPR044893">
    <property type="entry name" value="RNA_pol_Rpb1_clamp_domain"/>
</dbReference>
<evidence type="ECO:0000256" key="7">
    <source>
        <dbReference type="HAMAP-Rule" id="MF_01322"/>
    </source>
</evidence>
<evidence type="ECO:0000256" key="6">
    <source>
        <dbReference type="ARBA" id="ARBA00048552"/>
    </source>
</evidence>
<dbReference type="InterPro" id="IPR006592">
    <property type="entry name" value="RNA_pol_N"/>
</dbReference>
<dbReference type="Gene3D" id="4.10.860.120">
    <property type="entry name" value="RNA polymerase II, clamp domain"/>
    <property type="match status" value="1"/>
</dbReference>
<keyword evidence="5 7" id="KW-0804">Transcription</keyword>
<evidence type="ECO:0000313" key="11">
    <source>
        <dbReference type="Proteomes" id="UP000815846"/>
    </source>
</evidence>
<evidence type="ECO:0000256" key="4">
    <source>
        <dbReference type="ARBA" id="ARBA00022723"/>
    </source>
</evidence>
<accession>A0ABY3MT35</accession>
<feature type="binding site" evidence="7">
    <location>
        <position position="88"/>
    </location>
    <ligand>
        <name>Zn(2+)</name>
        <dbReference type="ChEBI" id="CHEBI:29105"/>
        <label>1</label>
    </ligand>
</feature>
<dbReference type="InterPro" id="IPR007083">
    <property type="entry name" value="RNA_pol_Rpb1_4"/>
</dbReference>
<dbReference type="GO" id="GO:0003899">
    <property type="term" value="F:DNA-directed RNA polymerase activity"/>
    <property type="evidence" value="ECO:0007669"/>
    <property type="project" value="UniProtKB-EC"/>
</dbReference>
<feature type="domain" description="RNA polymerase N-terminal" evidence="9">
    <location>
        <begin position="235"/>
        <end position="514"/>
    </location>
</feature>
<dbReference type="Proteomes" id="UP000815846">
    <property type="component" value="Unassembled WGS sequence"/>
</dbReference>
<comment type="similarity">
    <text evidence="7 8">Belongs to the RNA polymerase beta' chain family.</text>
</comment>
<dbReference type="Gene3D" id="1.10.132.30">
    <property type="match status" value="1"/>
</dbReference>
<dbReference type="PANTHER" id="PTHR19376">
    <property type="entry name" value="DNA-DIRECTED RNA POLYMERASE"/>
    <property type="match status" value="1"/>
</dbReference>
<evidence type="ECO:0000259" key="9">
    <source>
        <dbReference type="SMART" id="SM00663"/>
    </source>
</evidence>
<dbReference type="Pfam" id="PF04983">
    <property type="entry name" value="RNA_pol_Rpb1_3"/>
    <property type="match status" value="1"/>
</dbReference>
<organism evidence="10 11">
    <name type="scientific">Colwellia echini</name>
    <dbReference type="NCBI Taxonomy" id="1982103"/>
    <lineage>
        <taxon>Bacteria</taxon>
        <taxon>Pseudomonadati</taxon>
        <taxon>Pseudomonadota</taxon>
        <taxon>Gammaproteobacteria</taxon>
        <taxon>Alteromonadales</taxon>
        <taxon>Colwelliaceae</taxon>
        <taxon>Colwellia</taxon>
    </lineage>
</organism>
<feature type="binding site" evidence="7">
    <location>
        <position position="916"/>
    </location>
    <ligand>
        <name>Zn(2+)</name>
        <dbReference type="ChEBI" id="CHEBI:29105"/>
        <label>2</label>
    </ligand>
</feature>
<dbReference type="Pfam" id="PF04998">
    <property type="entry name" value="RNA_pol_Rpb1_5"/>
    <property type="match status" value="1"/>
</dbReference>
<feature type="binding site" evidence="7">
    <location>
        <position position="835"/>
    </location>
    <ligand>
        <name>Zn(2+)</name>
        <dbReference type="ChEBI" id="CHEBI:29105"/>
        <label>2</label>
    </ligand>
</feature>
<dbReference type="Gene3D" id="2.40.50.100">
    <property type="match status" value="3"/>
</dbReference>
<keyword evidence="3 7" id="KW-0548">Nucleotidyltransferase</keyword>
<dbReference type="Pfam" id="PF04997">
    <property type="entry name" value="RNA_pol_Rpb1_1"/>
    <property type="match status" value="1"/>
</dbReference>
<dbReference type="InterPro" id="IPR000722">
    <property type="entry name" value="RNA_pol_asu"/>
</dbReference>
<protein>
    <recommendedName>
        <fullName evidence="7">DNA-directed RNA polymerase subunit beta'</fullName>
        <shortName evidence="7">RNAP subunit beta'</shortName>
        <ecNumber evidence="7">2.7.7.6</ecNumber>
    </recommendedName>
    <alternativeName>
        <fullName evidence="7">RNA polymerase subunit beta'</fullName>
    </alternativeName>
    <alternativeName>
        <fullName evidence="7">Transcriptase subunit beta'</fullName>
    </alternativeName>
</protein>
<keyword evidence="2 7" id="KW-0808">Transferase</keyword>
<keyword evidence="4 7" id="KW-0479">Metal-binding</keyword>